<organism evidence="1 2">
    <name type="scientific">Pisolithus microcarpus 441</name>
    <dbReference type="NCBI Taxonomy" id="765257"/>
    <lineage>
        <taxon>Eukaryota</taxon>
        <taxon>Fungi</taxon>
        <taxon>Dikarya</taxon>
        <taxon>Basidiomycota</taxon>
        <taxon>Agaricomycotina</taxon>
        <taxon>Agaricomycetes</taxon>
        <taxon>Agaricomycetidae</taxon>
        <taxon>Boletales</taxon>
        <taxon>Sclerodermatineae</taxon>
        <taxon>Pisolithaceae</taxon>
        <taxon>Pisolithus</taxon>
    </lineage>
</organism>
<keyword evidence="2" id="KW-1185">Reference proteome</keyword>
<accession>A0A0C9XTZ8</accession>
<evidence type="ECO:0000313" key="1">
    <source>
        <dbReference type="EMBL" id="KIK15845.1"/>
    </source>
</evidence>
<dbReference type="HOGENOM" id="CLU_977012_0_0_1"/>
<reference evidence="1 2" key="1">
    <citation type="submission" date="2014-04" db="EMBL/GenBank/DDBJ databases">
        <authorList>
            <consortium name="DOE Joint Genome Institute"/>
            <person name="Kuo A."/>
            <person name="Kohler A."/>
            <person name="Costa M.D."/>
            <person name="Nagy L.G."/>
            <person name="Floudas D."/>
            <person name="Copeland A."/>
            <person name="Barry K.W."/>
            <person name="Cichocki N."/>
            <person name="Veneault-Fourrey C."/>
            <person name="LaButti K."/>
            <person name="Lindquist E.A."/>
            <person name="Lipzen A."/>
            <person name="Lundell T."/>
            <person name="Morin E."/>
            <person name="Murat C."/>
            <person name="Sun H."/>
            <person name="Tunlid A."/>
            <person name="Henrissat B."/>
            <person name="Grigoriev I.V."/>
            <person name="Hibbett D.S."/>
            <person name="Martin F."/>
            <person name="Nordberg H.P."/>
            <person name="Cantor M.N."/>
            <person name="Hua S.X."/>
        </authorList>
    </citation>
    <scope>NUCLEOTIDE SEQUENCE [LARGE SCALE GENOMIC DNA]</scope>
    <source>
        <strain evidence="1 2">441</strain>
    </source>
</reference>
<dbReference type="EMBL" id="KN833875">
    <property type="protein sequence ID" value="KIK15845.1"/>
    <property type="molecule type" value="Genomic_DNA"/>
</dbReference>
<dbReference type="Proteomes" id="UP000054018">
    <property type="component" value="Unassembled WGS sequence"/>
</dbReference>
<gene>
    <name evidence="1" type="ORF">PISMIDRAFT_686910</name>
</gene>
<dbReference type="OrthoDB" id="2627626at2759"/>
<protein>
    <submittedName>
        <fullName evidence="1">Uncharacterized protein</fullName>
    </submittedName>
</protein>
<evidence type="ECO:0000313" key="2">
    <source>
        <dbReference type="Proteomes" id="UP000054018"/>
    </source>
</evidence>
<name>A0A0C9XTZ8_9AGAM</name>
<reference evidence="2" key="2">
    <citation type="submission" date="2015-01" db="EMBL/GenBank/DDBJ databases">
        <title>Evolutionary Origins and Diversification of the Mycorrhizal Mutualists.</title>
        <authorList>
            <consortium name="DOE Joint Genome Institute"/>
            <consortium name="Mycorrhizal Genomics Consortium"/>
            <person name="Kohler A."/>
            <person name="Kuo A."/>
            <person name="Nagy L.G."/>
            <person name="Floudas D."/>
            <person name="Copeland A."/>
            <person name="Barry K.W."/>
            <person name="Cichocki N."/>
            <person name="Veneault-Fourrey C."/>
            <person name="LaButti K."/>
            <person name="Lindquist E.A."/>
            <person name="Lipzen A."/>
            <person name="Lundell T."/>
            <person name="Morin E."/>
            <person name="Murat C."/>
            <person name="Riley R."/>
            <person name="Ohm R."/>
            <person name="Sun H."/>
            <person name="Tunlid A."/>
            <person name="Henrissat B."/>
            <person name="Grigoriev I.V."/>
            <person name="Hibbett D.S."/>
            <person name="Martin F."/>
        </authorList>
    </citation>
    <scope>NUCLEOTIDE SEQUENCE [LARGE SCALE GENOMIC DNA]</scope>
    <source>
        <strain evidence="2">441</strain>
    </source>
</reference>
<sequence>MDIVHTLGFLHEYETSKSYTVQDFLRITRRSQAAATVVACDLCYIPSRSSSYHEFLLVHTEGLKLIIERAPNNNGTRVISSSGGIARDTITVMREREQHEYWQVSQRPICKGTLRWHQPSPRLLDIAFIASTASTTFKHYNLYIRQCYWYARITLAVMGRAFPSCAREGSTSFSRGWLSVFGSYRPSQVQLLVDLHNTTCRDLHPATTYLPPVDPTNETERHAHACRFITPDLLHGLAALVASIQRSLSQLTLPEPVVDVTNHDHTSGGMPESSQHMESH</sequence>
<dbReference type="AlphaFoldDB" id="A0A0C9XTZ8"/>
<proteinExistence type="predicted"/>